<dbReference type="InterPro" id="IPR036866">
    <property type="entry name" value="RibonucZ/Hydroxyglut_hydro"/>
</dbReference>
<evidence type="ECO:0000256" key="3">
    <source>
        <dbReference type="ARBA" id="ARBA00022801"/>
    </source>
</evidence>
<keyword evidence="2" id="KW-0479">Metal-binding</keyword>
<dbReference type="CDD" id="cd06262">
    <property type="entry name" value="metallo-hydrolase-like_MBL-fold"/>
    <property type="match status" value="1"/>
</dbReference>
<dbReference type="Gene3D" id="3.60.15.10">
    <property type="entry name" value="Ribonuclease Z/Hydroxyacylglutathione hydrolase-like"/>
    <property type="match status" value="1"/>
</dbReference>
<name>A0ABS4Q0R9_9PSEU</name>
<dbReference type="Proteomes" id="UP000741013">
    <property type="component" value="Unassembled WGS sequence"/>
</dbReference>
<evidence type="ECO:0000256" key="2">
    <source>
        <dbReference type="ARBA" id="ARBA00022723"/>
    </source>
</evidence>
<sequence>MLVVGFPSGTFAANCYLVAPEAGAECVIIDPGQDTAPKIARALEEHRLTPVAVLATHGHFDHIADAAEFDLPVHIRPEDRGLLADPWSGASPQLVAALGDAVRPVEPAEPVDLADGELRLAGLTITAVHTPGHTPGSAIFRLGDLAFTGDTLFAGSIGRTDLPGGSLSQLERSLADRLLTLDDRTVVLPGHGGTTTIGRERQANPFLTGPAVSRG</sequence>
<dbReference type="EMBL" id="JAGGMS010000001">
    <property type="protein sequence ID" value="MBP2185271.1"/>
    <property type="molecule type" value="Genomic_DNA"/>
</dbReference>
<dbReference type="SUPFAM" id="SSF56281">
    <property type="entry name" value="Metallo-hydrolase/oxidoreductase"/>
    <property type="match status" value="1"/>
</dbReference>
<dbReference type="RefSeq" id="WP_209668179.1">
    <property type="nucleotide sequence ID" value="NZ_JAGGMS010000001.1"/>
</dbReference>
<keyword evidence="7" id="KW-1185">Reference proteome</keyword>
<evidence type="ECO:0000256" key="1">
    <source>
        <dbReference type="ARBA" id="ARBA00001947"/>
    </source>
</evidence>
<feature type="domain" description="Metallo-beta-lactamase" evidence="5">
    <location>
        <begin position="12"/>
        <end position="191"/>
    </location>
</feature>
<protein>
    <submittedName>
        <fullName evidence="6">Glyoxylase-like metal-dependent hydrolase (Beta-lactamase superfamily II)</fullName>
    </submittedName>
</protein>
<dbReference type="Pfam" id="PF00753">
    <property type="entry name" value="Lactamase_B"/>
    <property type="match status" value="1"/>
</dbReference>
<dbReference type="PANTHER" id="PTHR46233">
    <property type="entry name" value="HYDROXYACYLGLUTATHIONE HYDROLASE GLOC"/>
    <property type="match status" value="1"/>
</dbReference>
<evidence type="ECO:0000259" key="5">
    <source>
        <dbReference type="SMART" id="SM00849"/>
    </source>
</evidence>
<evidence type="ECO:0000313" key="6">
    <source>
        <dbReference type="EMBL" id="MBP2185271.1"/>
    </source>
</evidence>
<comment type="caution">
    <text evidence="6">The sequence shown here is derived from an EMBL/GenBank/DDBJ whole genome shotgun (WGS) entry which is preliminary data.</text>
</comment>
<keyword evidence="3" id="KW-0378">Hydrolase</keyword>
<keyword evidence="4" id="KW-0862">Zinc</keyword>
<evidence type="ECO:0000313" key="7">
    <source>
        <dbReference type="Proteomes" id="UP000741013"/>
    </source>
</evidence>
<proteinExistence type="predicted"/>
<dbReference type="InterPro" id="IPR051453">
    <property type="entry name" value="MBL_Glyoxalase_II"/>
</dbReference>
<comment type="cofactor">
    <cofactor evidence="1">
        <name>Zn(2+)</name>
        <dbReference type="ChEBI" id="CHEBI:29105"/>
    </cofactor>
</comment>
<organism evidence="6 7">
    <name type="scientific">Amycolatopsis magusensis</name>
    <dbReference type="NCBI Taxonomy" id="882444"/>
    <lineage>
        <taxon>Bacteria</taxon>
        <taxon>Bacillati</taxon>
        <taxon>Actinomycetota</taxon>
        <taxon>Actinomycetes</taxon>
        <taxon>Pseudonocardiales</taxon>
        <taxon>Pseudonocardiaceae</taxon>
        <taxon>Amycolatopsis</taxon>
    </lineage>
</organism>
<evidence type="ECO:0000256" key="4">
    <source>
        <dbReference type="ARBA" id="ARBA00022833"/>
    </source>
</evidence>
<accession>A0ABS4Q0R9</accession>
<dbReference type="PANTHER" id="PTHR46233:SF3">
    <property type="entry name" value="HYDROXYACYLGLUTATHIONE HYDROLASE GLOC"/>
    <property type="match status" value="1"/>
</dbReference>
<dbReference type="SMART" id="SM00849">
    <property type="entry name" value="Lactamase_B"/>
    <property type="match status" value="1"/>
</dbReference>
<dbReference type="InterPro" id="IPR001279">
    <property type="entry name" value="Metallo-B-lactamas"/>
</dbReference>
<gene>
    <name evidence="6" type="ORF">JOM49_006797</name>
</gene>
<reference evidence="6 7" key="1">
    <citation type="submission" date="2021-03" db="EMBL/GenBank/DDBJ databases">
        <title>Sequencing the genomes of 1000 actinobacteria strains.</title>
        <authorList>
            <person name="Klenk H.-P."/>
        </authorList>
    </citation>
    <scope>NUCLEOTIDE SEQUENCE [LARGE SCALE GENOMIC DNA]</scope>
    <source>
        <strain evidence="6 7">DSM 45510</strain>
    </source>
</reference>